<dbReference type="PANTHER" id="PTHR11530">
    <property type="entry name" value="D-AMINO ACID OXIDASE"/>
    <property type="match status" value="1"/>
</dbReference>
<evidence type="ECO:0000256" key="6">
    <source>
        <dbReference type="PIRSR" id="PIRSR000189-1"/>
    </source>
</evidence>
<dbReference type="eggNOG" id="KOG3923">
    <property type="taxonomic scope" value="Eukaryota"/>
</dbReference>
<comment type="cofactor">
    <cofactor evidence="1 6">
        <name>FAD</name>
        <dbReference type="ChEBI" id="CHEBI:57692"/>
    </cofactor>
</comment>
<feature type="binding site" evidence="6">
    <location>
        <position position="311"/>
    </location>
    <ligand>
        <name>D-dopa</name>
        <dbReference type="ChEBI" id="CHEBI:149689"/>
    </ligand>
</feature>
<dbReference type="AlphaFoldDB" id="W3WRV2"/>
<feature type="binding site" evidence="6">
    <location>
        <position position="334"/>
    </location>
    <ligand>
        <name>D-dopa</name>
        <dbReference type="ChEBI" id="CHEBI:149689"/>
    </ligand>
</feature>
<reference evidence="9" key="1">
    <citation type="journal article" date="2015" name="BMC Genomics">
        <title>Genomic and transcriptomic analysis of the endophytic fungus Pestalotiopsis fici reveals its lifestyle and high potential for synthesis of natural products.</title>
        <authorList>
            <person name="Wang X."/>
            <person name="Zhang X."/>
            <person name="Liu L."/>
            <person name="Xiang M."/>
            <person name="Wang W."/>
            <person name="Sun X."/>
            <person name="Che Y."/>
            <person name="Guo L."/>
            <person name="Liu G."/>
            <person name="Guo L."/>
            <person name="Wang C."/>
            <person name="Yin W.B."/>
            <person name="Stadler M."/>
            <person name="Zhang X."/>
            <person name="Liu X."/>
        </authorList>
    </citation>
    <scope>NUCLEOTIDE SEQUENCE [LARGE SCALE GENOMIC DNA]</scope>
    <source>
        <strain evidence="9">W106-1 / CGMCC3.15140</strain>
    </source>
</reference>
<dbReference type="PANTHER" id="PTHR11530:SF11">
    <property type="entry name" value="D-ASPARTATE OXIDASE"/>
    <property type="match status" value="1"/>
</dbReference>
<comment type="similarity">
    <text evidence="2">Belongs to the DAMOX/DASOX family.</text>
</comment>
<proteinExistence type="inferred from homology"/>
<dbReference type="GeneID" id="19276959"/>
<evidence type="ECO:0000256" key="1">
    <source>
        <dbReference type="ARBA" id="ARBA00001974"/>
    </source>
</evidence>
<dbReference type="Gene3D" id="3.30.9.10">
    <property type="entry name" value="D-Amino Acid Oxidase, subunit A, domain 2"/>
    <property type="match status" value="1"/>
</dbReference>
<evidence type="ECO:0000313" key="8">
    <source>
        <dbReference type="EMBL" id="ETS76559.1"/>
    </source>
</evidence>
<evidence type="ECO:0000256" key="4">
    <source>
        <dbReference type="ARBA" id="ARBA00022827"/>
    </source>
</evidence>
<dbReference type="InParanoid" id="W3WRV2"/>
<accession>W3WRV2</accession>
<dbReference type="GO" id="GO:0019478">
    <property type="term" value="P:D-amino acid catabolic process"/>
    <property type="evidence" value="ECO:0007669"/>
    <property type="project" value="TreeGrafter"/>
</dbReference>
<dbReference type="SUPFAM" id="SSF54373">
    <property type="entry name" value="FAD-linked reductases, C-terminal domain"/>
    <property type="match status" value="1"/>
</dbReference>
<feature type="domain" description="FAD dependent oxidoreductase" evidence="7">
    <location>
        <begin position="10"/>
        <end position="350"/>
    </location>
</feature>
<name>W3WRV2_PESFW</name>
<feature type="binding site" evidence="6">
    <location>
        <position position="182"/>
    </location>
    <ligand>
        <name>FAD</name>
        <dbReference type="ChEBI" id="CHEBI:57692"/>
    </ligand>
</feature>
<evidence type="ECO:0000256" key="3">
    <source>
        <dbReference type="ARBA" id="ARBA00022630"/>
    </source>
</evidence>
<dbReference type="Gene3D" id="3.40.50.720">
    <property type="entry name" value="NAD(P)-binding Rossmann-like Domain"/>
    <property type="match status" value="1"/>
</dbReference>
<protein>
    <recommendedName>
        <fullName evidence="7">FAD dependent oxidoreductase domain-containing protein</fullName>
    </recommendedName>
</protein>
<evidence type="ECO:0000256" key="2">
    <source>
        <dbReference type="ARBA" id="ARBA00006730"/>
    </source>
</evidence>
<evidence type="ECO:0000256" key="5">
    <source>
        <dbReference type="ARBA" id="ARBA00023002"/>
    </source>
</evidence>
<organism evidence="8 9">
    <name type="scientific">Pestalotiopsis fici (strain W106-1 / CGMCC3.15140)</name>
    <dbReference type="NCBI Taxonomy" id="1229662"/>
    <lineage>
        <taxon>Eukaryota</taxon>
        <taxon>Fungi</taxon>
        <taxon>Dikarya</taxon>
        <taxon>Ascomycota</taxon>
        <taxon>Pezizomycotina</taxon>
        <taxon>Sordariomycetes</taxon>
        <taxon>Xylariomycetidae</taxon>
        <taxon>Amphisphaeriales</taxon>
        <taxon>Sporocadaceae</taxon>
        <taxon>Pestalotiopsis</taxon>
    </lineage>
</organism>
<dbReference type="PIRSF" id="PIRSF000189">
    <property type="entry name" value="D-aa_oxidase"/>
    <property type="match status" value="1"/>
</dbReference>
<dbReference type="Pfam" id="PF01266">
    <property type="entry name" value="DAO"/>
    <property type="match status" value="1"/>
</dbReference>
<dbReference type="InterPro" id="IPR023209">
    <property type="entry name" value="DAO"/>
</dbReference>
<dbReference type="InterPro" id="IPR006076">
    <property type="entry name" value="FAD-dep_OxRdtase"/>
</dbReference>
<dbReference type="GO" id="GO:0003884">
    <property type="term" value="F:D-amino-acid oxidase activity"/>
    <property type="evidence" value="ECO:0007669"/>
    <property type="project" value="InterPro"/>
</dbReference>
<dbReference type="EMBL" id="KI912117">
    <property type="protein sequence ID" value="ETS76559.1"/>
    <property type="molecule type" value="Genomic_DNA"/>
</dbReference>
<keyword evidence="3" id="KW-0285">Flavoprotein</keyword>
<sequence>MATTNDPMRVGILGAGIVGLACALKFVDAGYSVIVVARDLPGDASQDWASPWAGALLAPYPGGDQQMQEISLDFYNRHSSVEGTGISVSLPFSLELKTEKPQSYDKAQELRITEYYDDRDTDETIWYKSLFSDFTWMSKSSLPPHAKIGFSYTGLTVDPTFLLPWIMERLRQGNVEFKRHTVKALGEVRYLTGAELIINASGLGAGSLARDSSVEAIRGQTMFVSIPPERSGLYNQAFLFQGSEYTYAIPRRFSGGVILGGVSQHGSEDRGVQAGLRRDIQQRINAVPNQSFTWLNVEVPNVAIKDIVGFRPGRKGGLRVEREDNTIHAYGAGGLGYVYAFGMAERVADLVTKLSSKL</sequence>
<dbReference type="SUPFAM" id="SSF51971">
    <property type="entry name" value="Nucleotide-binding domain"/>
    <property type="match status" value="1"/>
</dbReference>
<dbReference type="STRING" id="1229662.W3WRV2"/>
<dbReference type="GO" id="GO:0071949">
    <property type="term" value="F:FAD binding"/>
    <property type="evidence" value="ECO:0007669"/>
    <property type="project" value="InterPro"/>
</dbReference>
<dbReference type="Proteomes" id="UP000030651">
    <property type="component" value="Unassembled WGS sequence"/>
</dbReference>
<dbReference type="HOGENOM" id="CLU_034311_3_0_1"/>
<keyword evidence="9" id="KW-1185">Reference proteome</keyword>
<dbReference type="KEGG" id="pfy:PFICI_11946"/>
<gene>
    <name evidence="8" type="ORF">PFICI_11946</name>
</gene>
<dbReference type="RefSeq" id="XP_007838718.1">
    <property type="nucleotide sequence ID" value="XM_007840527.1"/>
</dbReference>
<evidence type="ECO:0000313" key="9">
    <source>
        <dbReference type="Proteomes" id="UP000030651"/>
    </source>
</evidence>
<dbReference type="OMA" id="AVRGQTM"/>
<dbReference type="GO" id="GO:0005737">
    <property type="term" value="C:cytoplasm"/>
    <property type="evidence" value="ECO:0007669"/>
    <property type="project" value="TreeGrafter"/>
</dbReference>
<keyword evidence="5" id="KW-0560">Oxidoreductase</keyword>
<dbReference type="OrthoDB" id="2015447at2759"/>
<evidence type="ECO:0000259" key="7">
    <source>
        <dbReference type="Pfam" id="PF01266"/>
    </source>
</evidence>
<keyword evidence="4 6" id="KW-0274">FAD</keyword>